<dbReference type="EMBL" id="JAHRIM010083383">
    <property type="protein sequence ID" value="MEQ2275910.1"/>
    <property type="molecule type" value="Genomic_DNA"/>
</dbReference>
<evidence type="ECO:0000313" key="3">
    <source>
        <dbReference type="Proteomes" id="UP001444071"/>
    </source>
</evidence>
<feature type="compositionally biased region" description="Polar residues" evidence="1">
    <location>
        <begin position="96"/>
        <end position="112"/>
    </location>
</feature>
<dbReference type="InterPro" id="IPR039032">
    <property type="entry name" value="Rim-like"/>
</dbReference>
<name>A0ABV0X275_9TELE</name>
<proteinExistence type="predicted"/>
<feature type="compositionally biased region" description="Polar residues" evidence="1">
    <location>
        <begin position="1"/>
        <end position="16"/>
    </location>
</feature>
<reference evidence="2 3" key="1">
    <citation type="submission" date="2021-06" db="EMBL/GenBank/DDBJ databases">
        <authorList>
            <person name="Palmer J.M."/>
        </authorList>
    </citation>
    <scope>NUCLEOTIDE SEQUENCE [LARGE SCALE GENOMIC DNA]</scope>
    <source>
        <strain evidence="2 3">XR_2019</strain>
        <tissue evidence="2">Muscle</tissue>
    </source>
</reference>
<gene>
    <name evidence="2" type="primary">RIMS1_3</name>
    <name evidence="2" type="ORF">XENORESO_010741</name>
</gene>
<keyword evidence="3" id="KW-1185">Reference proteome</keyword>
<protein>
    <submittedName>
        <fullName evidence="2">Regulating synaptic membrane exocytosis protein 1</fullName>
    </submittedName>
</protein>
<feature type="non-terminal residue" evidence="2">
    <location>
        <position position="156"/>
    </location>
</feature>
<organism evidence="2 3">
    <name type="scientific">Xenotaenia resolanae</name>
    <dbReference type="NCBI Taxonomy" id="208358"/>
    <lineage>
        <taxon>Eukaryota</taxon>
        <taxon>Metazoa</taxon>
        <taxon>Chordata</taxon>
        <taxon>Craniata</taxon>
        <taxon>Vertebrata</taxon>
        <taxon>Euteleostomi</taxon>
        <taxon>Actinopterygii</taxon>
        <taxon>Neopterygii</taxon>
        <taxon>Teleostei</taxon>
        <taxon>Neoteleostei</taxon>
        <taxon>Acanthomorphata</taxon>
        <taxon>Ovalentaria</taxon>
        <taxon>Atherinomorphae</taxon>
        <taxon>Cyprinodontiformes</taxon>
        <taxon>Goodeidae</taxon>
        <taxon>Xenotaenia</taxon>
    </lineage>
</organism>
<comment type="caution">
    <text evidence="2">The sequence shown here is derived from an EMBL/GenBank/DDBJ whole genome shotgun (WGS) entry which is preliminary data.</text>
</comment>
<evidence type="ECO:0000256" key="1">
    <source>
        <dbReference type="SAM" id="MobiDB-lite"/>
    </source>
</evidence>
<feature type="region of interest" description="Disordered" evidence="1">
    <location>
        <begin position="1"/>
        <end position="112"/>
    </location>
</feature>
<feature type="compositionally biased region" description="Low complexity" evidence="1">
    <location>
        <begin position="47"/>
        <end position="56"/>
    </location>
</feature>
<dbReference type="PANTHER" id="PTHR12157:SF18">
    <property type="entry name" value="REGULATING SYNAPTIC MEMBRANE EXOCYTOSIS PROTEIN 1"/>
    <property type="match status" value="1"/>
</dbReference>
<evidence type="ECO:0000313" key="2">
    <source>
        <dbReference type="EMBL" id="MEQ2275910.1"/>
    </source>
</evidence>
<accession>A0ABV0X275</accession>
<sequence length="156" mass="16500">MRSSMGRNMMKSSSVSGEIYTQERTDGSQSDTALGTVSGGSKKRRSSISARVVAIVGKHRSRSTSQIGGPEGKNKREKGIPIQRSTETGMAVELSRNMSRQPSRESNNGSMNSCNSEGNLIFSGVNLGASSQFSDFLDGLGPAQLVGRQTLATPAI</sequence>
<dbReference type="PANTHER" id="PTHR12157">
    <property type="entry name" value="REGULATING SYNAPTIC MEMBRANE EXOCYTOSIS PROTEIN"/>
    <property type="match status" value="1"/>
</dbReference>
<dbReference type="Proteomes" id="UP001444071">
    <property type="component" value="Unassembled WGS sequence"/>
</dbReference>